<name>A0A9D0ZQN9_9FIRM</name>
<proteinExistence type="inferred from homology"/>
<dbReference type="Pfam" id="PF02388">
    <property type="entry name" value="FemAB"/>
    <property type="match status" value="1"/>
</dbReference>
<dbReference type="GO" id="GO:0016755">
    <property type="term" value="F:aminoacyltransferase activity"/>
    <property type="evidence" value="ECO:0007669"/>
    <property type="project" value="InterPro"/>
</dbReference>
<evidence type="ECO:0000256" key="6">
    <source>
        <dbReference type="ARBA" id="ARBA00023316"/>
    </source>
</evidence>
<organism evidence="7 8">
    <name type="scientific">Candidatus Coprosoma intestinipullorum</name>
    <dbReference type="NCBI Taxonomy" id="2840752"/>
    <lineage>
        <taxon>Bacteria</taxon>
        <taxon>Bacillati</taxon>
        <taxon>Bacillota</taxon>
        <taxon>Bacillota incertae sedis</taxon>
        <taxon>Candidatus Coprosoma</taxon>
    </lineage>
</organism>
<dbReference type="PANTHER" id="PTHR36174">
    <property type="entry name" value="LIPID II:GLYCINE GLYCYLTRANSFERASE"/>
    <property type="match status" value="1"/>
</dbReference>
<evidence type="ECO:0000256" key="3">
    <source>
        <dbReference type="ARBA" id="ARBA00022960"/>
    </source>
</evidence>
<dbReference type="PANTHER" id="PTHR36174:SF1">
    <property type="entry name" value="LIPID II:GLYCINE GLYCYLTRANSFERASE"/>
    <property type="match status" value="1"/>
</dbReference>
<dbReference type="GO" id="GO:0071555">
    <property type="term" value="P:cell wall organization"/>
    <property type="evidence" value="ECO:0007669"/>
    <property type="project" value="UniProtKB-KW"/>
</dbReference>
<dbReference type="AlphaFoldDB" id="A0A9D0ZQN9"/>
<reference evidence="7" key="2">
    <citation type="journal article" date="2021" name="PeerJ">
        <title>Extensive microbial diversity within the chicken gut microbiome revealed by metagenomics and culture.</title>
        <authorList>
            <person name="Gilroy R."/>
            <person name="Ravi A."/>
            <person name="Getino M."/>
            <person name="Pursley I."/>
            <person name="Horton D.L."/>
            <person name="Alikhan N.F."/>
            <person name="Baker D."/>
            <person name="Gharbi K."/>
            <person name="Hall N."/>
            <person name="Watson M."/>
            <person name="Adriaenssens E.M."/>
            <person name="Foster-Nyarko E."/>
            <person name="Jarju S."/>
            <person name="Secka A."/>
            <person name="Antonio M."/>
            <person name="Oren A."/>
            <person name="Chaudhuri R.R."/>
            <person name="La Ragione R."/>
            <person name="Hildebrand F."/>
            <person name="Pallen M.J."/>
        </authorList>
    </citation>
    <scope>NUCLEOTIDE SEQUENCE</scope>
    <source>
        <strain evidence="7">CHK147-3167</strain>
    </source>
</reference>
<dbReference type="GO" id="GO:0009252">
    <property type="term" value="P:peptidoglycan biosynthetic process"/>
    <property type="evidence" value="ECO:0007669"/>
    <property type="project" value="UniProtKB-KW"/>
</dbReference>
<dbReference type="InterPro" id="IPR016181">
    <property type="entry name" value="Acyl_CoA_acyltransferase"/>
</dbReference>
<keyword evidence="5" id="KW-0012">Acyltransferase</keyword>
<evidence type="ECO:0000256" key="5">
    <source>
        <dbReference type="ARBA" id="ARBA00023315"/>
    </source>
</evidence>
<accession>A0A9D0ZQN9</accession>
<gene>
    <name evidence="7" type="ORF">IAB27_03155</name>
</gene>
<dbReference type="InterPro" id="IPR003447">
    <property type="entry name" value="FEMABX"/>
</dbReference>
<keyword evidence="4" id="KW-0573">Peptidoglycan synthesis</keyword>
<dbReference type="SUPFAM" id="SSF55729">
    <property type="entry name" value="Acyl-CoA N-acyltransferases (Nat)"/>
    <property type="match status" value="2"/>
</dbReference>
<dbReference type="PROSITE" id="PS51191">
    <property type="entry name" value="FEMABX"/>
    <property type="match status" value="1"/>
</dbReference>
<evidence type="ECO:0000256" key="2">
    <source>
        <dbReference type="ARBA" id="ARBA00022679"/>
    </source>
</evidence>
<evidence type="ECO:0000313" key="7">
    <source>
        <dbReference type="EMBL" id="HIQ90609.1"/>
    </source>
</evidence>
<evidence type="ECO:0000256" key="1">
    <source>
        <dbReference type="ARBA" id="ARBA00009943"/>
    </source>
</evidence>
<keyword evidence="2" id="KW-0808">Transferase</keyword>
<dbReference type="Proteomes" id="UP000886786">
    <property type="component" value="Unassembled WGS sequence"/>
</dbReference>
<keyword evidence="3" id="KW-0133">Cell shape</keyword>
<evidence type="ECO:0000313" key="8">
    <source>
        <dbReference type="Proteomes" id="UP000886786"/>
    </source>
</evidence>
<comment type="caution">
    <text evidence="7">The sequence shown here is derived from an EMBL/GenBank/DDBJ whole genome shotgun (WGS) entry which is preliminary data.</text>
</comment>
<evidence type="ECO:0000256" key="4">
    <source>
        <dbReference type="ARBA" id="ARBA00022984"/>
    </source>
</evidence>
<dbReference type="InterPro" id="IPR050644">
    <property type="entry name" value="PG_Glycine_Bridge_Synth"/>
</dbReference>
<reference evidence="7" key="1">
    <citation type="submission" date="2020-10" db="EMBL/GenBank/DDBJ databases">
        <authorList>
            <person name="Gilroy R."/>
        </authorList>
    </citation>
    <scope>NUCLEOTIDE SEQUENCE</scope>
    <source>
        <strain evidence="7">CHK147-3167</strain>
    </source>
</reference>
<keyword evidence="6" id="KW-0961">Cell wall biogenesis/degradation</keyword>
<dbReference type="Gene3D" id="1.20.58.90">
    <property type="match status" value="1"/>
</dbReference>
<comment type="similarity">
    <text evidence="1">Belongs to the FemABX family.</text>
</comment>
<sequence>MKIKVLTNDEFLAFSKRFRPSSMYQTVEYALAMNNQNQNSMFVGLVDDNEIKAASLILIQKINGFRYASAPRGFLIDYNDTELLTNFTKLLKKFLGKKDIVAIKINPMIIKTVYDPSGKSILKNTRYDEIFSSMTKLGYFHLGYNNYFEALKPRFEAIIDLEKPTNQLFKEIDKGFQAKIRKAIKNGVKVYHGDVDDLEYLYSETKDKYPRDLNYFKDLYKYFDRSGNIDFYYSKLDTTEYLKYTQTKYNEMHKLSFDLGKKLIGSSGKNPKIVNEKLQVDKEVSMYSKQLAEATNLLRDYPDGILISSALVIKWQDTVYLVINGYDEKYRKFSGNHLMIWKLLGRYSKLGYKYFNFGGVSNITLEKNKFKGLNDFKLNFNANVTEYAGDFELITNRPLYFVYKNSFGISDIFK</sequence>
<protein>
    <submittedName>
        <fullName evidence="7">Peptidoglycan bridge formation glycyltransferase FemA/FemB family protein</fullName>
    </submittedName>
</protein>
<dbReference type="GO" id="GO:0008360">
    <property type="term" value="P:regulation of cell shape"/>
    <property type="evidence" value="ECO:0007669"/>
    <property type="project" value="UniProtKB-KW"/>
</dbReference>
<dbReference type="Gene3D" id="3.40.630.30">
    <property type="match status" value="2"/>
</dbReference>
<dbReference type="EMBL" id="DVFV01000061">
    <property type="protein sequence ID" value="HIQ90609.1"/>
    <property type="molecule type" value="Genomic_DNA"/>
</dbReference>